<evidence type="ECO:0000313" key="2">
    <source>
        <dbReference type="Proteomes" id="UP000800981"/>
    </source>
</evidence>
<name>A0ABX0GZC3_9ACTN</name>
<accession>A0ABX0GZC3</accession>
<sequence length="150" mass="15637">MSAAHAMPRLLGPLQKAVRLGGAVRNGAPVLRDGVLEQRRGLRVRRVALRDAAVELVPGRPRRLSLRAGTVEVELLRVWPGGGRSRSPDELEALAAALGPAAAPVAEALRAQAAHLRGELGLPDFSPLAAYVGRSGTRLGDLGEGIGSLP</sequence>
<organism evidence="1 2">
    <name type="scientific">Motilibacter deserti</name>
    <dbReference type="NCBI Taxonomy" id="2714956"/>
    <lineage>
        <taxon>Bacteria</taxon>
        <taxon>Bacillati</taxon>
        <taxon>Actinomycetota</taxon>
        <taxon>Actinomycetes</taxon>
        <taxon>Motilibacterales</taxon>
        <taxon>Motilibacteraceae</taxon>
        <taxon>Motilibacter</taxon>
    </lineage>
</organism>
<reference evidence="1 2" key="1">
    <citation type="submission" date="2020-03" db="EMBL/GenBank/DDBJ databases">
        <title>Two novel Motilibacter sp.</title>
        <authorList>
            <person name="Liu S."/>
        </authorList>
    </citation>
    <scope>NUCLEOTIDE SEQUENCE [LARGE SCALE GENOMIC DNA]</scope>
    <source>
        <strain evidence="1 2">E257</strain>
    </source>
</reference>
<proteinExistence type="predicted"/>
<dbReference type="Proteomes" id="UP000800981">
    <property type="component" value="Unassembled WGS sequence"/>
</dbReference>
<gene>
    <name evidence="1" type="ORF">G9H71_19245</name>
</gene>
<dbReference type="EMBL" id="JAANNP010000070">
    <property type="protein sequence ID" value="NHC15923.1"/>
    <property type="molecule type" value="Genomic_DNA"/>
</dbReference>
<dbReference type="RefSeq" id="WP_166284405.1">
    <property type="nucleotide sequence ID" value="NZ_JAANNP010000070.1"/>
</dbReference>
<keyword evidence="2" id="KW-1185">Reference proteome</keyword>
<protein>
    <submittedName>
        <fullName evidence="1">Uncharacterized protein</fullName>
    </submittedName>
</protein>
<comment type="caution">
    <text evidence="1">The sequence shown here is derived from an EMBL/GenBank/DDBJ whole genome shotgun (WGS) entry which is preliminary data.</text>
</comment>
<evidence type="ECO:0000313" key="1">
    <source>
        <dbReference type="EMBL" id="NHC15923.1"/>
    </source>
</evidence>